<name>A0ABQ0G9Y7_9PEZI</name>
<gene>
    <name evidence="2" type="ORF">MFIFM68171_04751</name>
</gene>
<feature type="region of interest" description="Disordered" evidence="1">
    <location>
        <begin position="15"/>
        <end position="47"/>
    </location>
</feature>
<accession>A0ABQ0G9Y7</accession>
<reference evidence="2 3" key="1">
    <citation type="submission" date="2024-09" db="EMBL/GenBank/DDBJ databases">
        <title>Itraconazole resistance in Madurella fahalii resulting from another homologue of gene encoding cytochrome P450 14-alpha sterol demethylase (CYP51).</title>
        <authorList>
            <person name="Yoshioka I."/>
            <person name="Fahal A.H."/>
            <person name="Kaneko S."/>
            <person name="Yaguchi T."/>
        </authorList>
    </citation>
    <scope>NUCLEOTIDE SEQUENCE [LARGE SCALE GENOMIC DNA]</scope>
    <source>
        <strain evidence="2 3">IFM 68171</strain>
    </source>
</reference>
<keyword evidence="3" id="KW-1185">Reference proteome</keyword>
<evidence type="ECO:0000256" key="1">
    <source>
        <dbReference type="SAM" id="MobiDB-lite"/>
    </source>
</evidence>
<evidence type="ECO:0000313" key="2">
    <source>
        <dbReference type="EMBL" id="GAB1314541.1"/>
    </source>
</evidence>
<protein>
    <submittedName>
        <fullName evidence="2">Uncharacterized protein</fullName>
    </submittedName>
</protein>
<dbReference type="EMBL" id="BAAFSV010000002">
    <property type="protein sequence ID" value="GAB1314541.1"/>
    <property type="molecule type" value="Genomic_DNA"/>
</dbReference>
<dbReference type="GeneID" id="98175494"/>
<evidence type="ECO:0000313" key="3">
    <source>
        <dbReference type="Proteomes" id="UP001628179"/>
    </source>
</evidence>
<feature type="compositionally biased region" description="Pro residues" evidence="1">
    <location>
        <begin position="18"/>
        <end position="29"/>
    </location>
</feature>
<proteinExistence type="predicted"/>
<comment type="caution">
    <text evidence="2">The sequence shown here is derived from an EMBL/GenBank/DDBJ whole genome shotgun (WGS) entry which is preliminary data.</text>
</comment>
<dbReference type="Proteomes" id="UP001628179">
    <property type="component" value="Unassembled WGS sequence"/>
</dbReference>
<sequence length="262" mass="28313">MGSLQYAYGQLQRYQPYERPPPNPAPPAWPTDIYHQPQPTAHFQHHQPTPLALCPAVALTSTSAFAPTPTSTSSYNALDYPYVPTGKRQMTLLAPDRSAPLFTVLYPSSWATRSKVTVLRGGGGPGAPEVGGARLHSFTTGKVDAFLAGRGSFRFRKRFVSLTGLASAPHVARMVWAVEDGALVLSEDGAGGGGGCVARFVTRDGAGLGEATTRLEGRLEVRRVGLTGEQFEEVVVTLVAEMERRRRSNEEWEIVGEVMGEM</sequence>
<dbReference type="RefSeq" id="XP_070916272.1">
    <property type="nucleotide sequence ID" value="XM_071060171.1"/>
</dbReference>
<organism evidence="2 3">
    <name type="scientific">Madurella fahalii</name>
    <dbReference type="NCBI Taxonomy" id="1157608"/>
    <lineage>
        <taxon>Eukaryota</taxon>
        <taxon>Fungi</taxon>
        <taxon>Dikarya</taxon>
        <taxon>Ascomycota</taxon>
        <taxon>Pezizomycotina</taxon>
        <taxon>Sordariomycetes</taxon>
        <taxon>Sordariomycetidae</taxon>
        <taxon>Sordariales</taxon>
        <taxon>Sordariales incertae sedis</taxon>
        <taxon>Madurella</taxon>
    </lineage>
</organism>